<feature type="compositionally biased region" description="Pro residues" evidence="1">
    <location>
        <begin position="234"/>
        <end position="250"/>
    </location>
</feature>
<gene>
    <name evidence="3" type="primary">espA</name>
    <name evidence="3" type="ORF">MOBUDSM44075_04771</name>
</gene>
<dbReference type="EMBL" id="JYNU01000057">
    <property type="protein sequence ID" value="KMO69345.1"/>
    <property type="molecule type" value="Genomic_DNA"/>
</dbReference>
<feature type="compositionally biased region" description="Acidic residues" evidence="1">
    <location>
        <begin position="198"/>
        <end position="211"/>
    </location>
</feature>
<protein>
    <submittedName>
        <fullName evidence="3">ESX-1 secretion-associated protein EspA</fullName>
    </submittedName>
</protein>
<feature type="region of interest" description="Disordered" evidence="1">
    <location>
        <begin position="306"/>
        <end position="377"/>
    </location>
</feature>
<reference evidence="3 4" key="1">
    <citation type="journal article" date="2015" name="Genome Biol. Evol.">
        <title>Characterization of Three Mycobacterium spp. with Potential Use in Bioremediation by Genome Sequencing and Comparative Genomics.</title>
        <authorList>
            <person name="Das S."/>
            <person name="Pettersson B.M."/>
            <person name="Behra P.R."/>
            <person name="Ramesh M."/>
            <person name="Dasgupta S."/>
            <person name="Bhattacharya A."/>
            <person name="Kirsebom L.A."/>
        </authorList>
    </citation>
    <scope>NUCLEOTIDE SEQUENCE [LARGE SCALE GENOMIC DNA]</scope>
    <source>
        <strain evidence="3 4">DSM 44075</strain>
    </source>
</reference>
<organism evidence="3 4">
    <name type="scientific">Mycolicibacterium obuense</name>
    <dbReference type="NCBI Taxonomy" id="1807"/>
    <lineage>
        <taxon>Bacteria</taxon>
        <taxon>Bacillati</taxon>
        <taxon>Actinomycetota</taxon>
        <taxon>Actinomycetes</taxon>
        <taxon>Mycobacteriales</taxon>
        <taxon>Mycobacteriaceae</taxon>
        <taxon>Mycolicibacterium</taxon>
    </lineage>
</organism>
<feature type="compositionally biased region" description="Acidic residues" evidence="1">
    <location>
        <begin position="330"/>
        <end position="345"/>
    </location>
</feature>
<evidence type="ECO:0000313" key="3">
    <source>
        <dbReference type="EMBL" id="KMO69345.1"/>
    </source>
</evidence>
<name>A0A0J6VEC6_9MYCO</name>
<dbReference type="InterPro" id="IPR043796">
    <property type="entry name" value="ESX-1_EspA/EspE-like"/>
</dbReference>
<evidence type="ECO:0000259" key="2">
    <source>
        <dbReference type="Pfam" id="PF18879"/>
    </source>
</evidence>
<dbReference type="Pfam" id="PF18879">
    <property type="entry name" value="EspA_EspE"/>
    <property type="match status" value="1"/>
</dbReference>
<feature type="compositionally biased region" description="Pro residues" evidence="1">
    <location>
        <begin position="363"/>
        <end position="377"/>
    </location>
</feature>
<feature type="domain" description="ESX-1 secretion-associated protein EspA/EspE-like" evidence="2">
    <location>
        <begin position="41"/>
        <end position="124"/>
    </location>
</feature>
<evidence type="ECO:0000313" key="4">
    <source>
        <dbReference type="Proteomes" id="UP000036313"/>
    </source>
</evidence>
<sequence>MDVSDVAGALGKVGDGACGALGATDVLGAGQRVIAEMRSTTGHGRPDAGEAFAHGATGFLAAVQSIADAYPREEWEGSGARSYAAAARRLAGATETLAVLDRDVHTVIDREANQIIRRRETLDDQALQLSSLRRVTGSLATVPGVGTAMTSSIELAAVVAAVGVCGTELHHLAAETADNAHLLRRIAEDYASIVDATEPVDEDAPAEDLPADDAAGGAPADEPTGSHPVLDAPSPAPVTPPAPSMCPAPAPTTAAEQPPMQGDPMSGLTSAFGAVGGMIGAAVAPLAAVLSGVVTAAGELPSLATQASAPQVDVPNAEKDVREDTHKDEPDTDQDDPPAADDPEPADPVGAAVPEPAASPELAPSPPPAPAPTRPPQ</sequence>
<comment type="caution">
    <text evidence="3">The sequence shown here is derived from an EMBL/GenBank/DDBJ whole genome shotgun (WGS) entry which is preliminary data.</text>
</comment>
<dbReference type="RefSeq" id="WP_048424868.1">
    <property type="nucleotide sequence ID" value="NZ_JYNU01000057.1"/>
</dbReference>
<dbReference type="Proteomes" id="UP000036313">
    <property type="component" value="Unassembled WGS sequence"/>
</dbReference>
<feature type="region of interest" description="Disordered" evidence="1">
    <location>
        <begin position="197"/>
        <end position="266"/>
    </location>
</feature>
<dbReference type="AlphaFoldDB" id="A0A0J6VEC6"/>
<feature type="compositionally biased region" description="Low complexity" evidence="1">
    <location>
        <begin position="212"/>
        <end position="223"/>
    </location>
</feature>
<feature type="compositionally biased region" description="Basic and acidic residues" evidence="1">
    <location>
        <begin position="316"/>
        <end position="329"/>
    </location>
</feature>
<proteinExistence type="predicted"/>
<accession>A0A0J6VEC6</accession>
<evidence type="ECO:0000256" key="1">
    <source>
        <dbReference type="SAM" id="MobiDB-lite"/>
    </source>
</evidence>
<dbReference type="PATRIC" id="fig|1807.14.peg.4806"/>
<feature type="compositionally biased region" description="Low complexity" evidence="1">
    <location>
        <begin position="347"/>
        <end position="362"/>
    </location>
</feature>